<dbReference type="RefSeq" id="WP_246352419.1">
    <property type="nucleotide sequence ID" value="NZ_JACIJF010000009.1"/>
</dbReference>
<organism evidence="2 3">
    <name type="scientific">Sphingomonas xinjiangensis</name>
    <dbReference type="NCBI Taxonomy" id="643568"/>
    <lineage>
        <taxon>Bacteria</taxon>
        <taxon>Pseudomonadati</taxon>
        <taxon>Pseudomonadota</taxon>
        <taxon>Alphaproteobacteria</taxon>
        <taxon>Sphingomonadales</taxon>
        <taxon>Sphingomonadaceae</taxon>
        <taxon>Sphingomonas</taxon>
    </lineage>
</organism>
<feature type="transmembrane region" description="Helical" evidence="1">
    <location>
        <begin position="94"/>
        <end position="110"/>
    </location>
</feature>
<keyword evidence="1" id="KW-1133">Transmembrane helix</keyword>
<evidence type="ECO:0000313" key="3">
    <source>
        <dbReference type="Proteomes" id="UP000527143"/>
    </source>
</evidence>
<dbReference type="AlphaFoldDB" id="A0A840YHB6"/>
<dbReference type="InterPro" id="IPR014509">
    <property type="entry name" value="YjdF-like"/>
</dbReference>
<comment type="caution">
    <text evidence="2">The sequence shown here is derived from an EMBL/GenBank/DDBJ whole genome shotgun (WGS) entry which is preliminary data.</text>
</comment>
<feature type="transmembrane region" description="Helical" evidence="1">
    <location>
        <begin position="144"/>
        <end position="163"/>
    </location>
</feature>
<proteinExistence type="predicted"/>
<evidence type="ECO:0000256" key="1">
    <source>
        <dbReference type="SAM" id="Phobius"/>
    </source>
</evidence>
<dbReference type="Proteomes" id="UP000527143">
    <property type="component" value="Unassembled WGS sequence"/>
</dbReference>
<sequence length="301" mass="33166">MASPSIKARSIRHLRIVHPSQSWLRGKTKAGECQKRWRAGMSSKAVALPTSHRQAQTDARLSSRWGLPRCNQRCHAFCMTGYLNAWRGLPRRQLAMLLTLAIAIVLANVHQPYPEIAPLQHVPTLVLVLAAPLLLNRCPLSNQAVGMLLIFWLLHTLGGRYTYSNVPYDAWMQSLSGFTFSGVFGLTRNGYDRLVHLAFGLLWVLPIAETARGRAELGWRGSLLAAIFFVGTMSALYEIFEWILTLYASPGLADDYNGQQGDVWDAQKDMAIAIGGAAVAATWHAARGNRHDRGSHGIGAG</sequence>
<reference evidence="2 3" key="1">
    <citation type="submission" date="2020-08" db="EMBL/GenBank/DDBJ databases">
        <title>Genomic Encyclopedia of Type Strains, Phase IV (KMG-IV): sequencing the most valuable type-strain genomes for metagenomic binning, comparative biology and taxonomic classification.</title>
        <authorList>
            <person name="Goeker M."/>
        </authorList>
    </citation>
    <scope>NUCLEOTIDE SEQUENCE [LARGE SCALE GENOMIC DNA]</scope>
    <source>
        <strain evidence="2 3">DSM 26736</strain>
    </source>
</reference>
<keyword evidence="3" id="KW-1185">Reference proteome</keyword>
<protein>
    <submittedName>
        <fullName evidence="2">Putative membrane protein</fullName>
    </submittedName>
</protein>
<accession>A0A840YHB6</accession>
<dbReference type="Pfam" id="PF09997">
    <property type="entry name" value="DUF2238"/>
    <property type="match status" value="1"/>
</dbReference>
<gene>
    <name evidence="2" type="ORF">FHT02_002986</name>
</gene>
<feature type="transmembrane region" description="Helical" evidence="1">
    <location>
        <begin position="223"/>
        <end position="250"/>
    </location>
</feature>
<keyword evidence="1" id="KW-0472">Membrane</keyword>
<dbReference type="EMBL" id="JACIJF010000009">
    <property type="protein sequence ID" value="MBB5711735.1"/>
    <property type="molecule type" value="Genomic_DNA"/>
</dbReference>
<keyword evidence="1" id="KW-0812">Transmembrane</keyword>
<name>A0A840YHB6_9SPHN</name>
<evidence type="ECO:0000313" key="2">
    <source>
        <dbReference type="EMBL" id="MBB5711735.1"/>
    </source>
</evidence>